<dbReference type="CDD" id="cd08645">
    <property type="entry name" value="FMT_core_GART"/>
    <property type="match status" value="1"/>
</dbReference>
<gene>
    <name evidence="6" type="primary">purN</name>
    <name evidence="8" type="ORF">C8D93_101493</name>
</gene>
<comment type="caution">
    <text evidence="8">The sequence shown here is derived from an EMBL/GenBank/DDBJ whole genome shotgun (WGS) entry which is preliminary data.</text>
</comment>
<feature type="domain" description="Formyl transferase N-terminal" evidence="7">
    <location>
        <begin position="4"/>
        <end position="184"/>
    </location>
</feature>
<dbReference type="GO" id="GO:0005829">
    <property type="term" value="C:cytosol"/>
    <property type="evidence" value="ECO:0007669"/>
    <property type="project" value="TreeGrafter"/>
</dbReference>
<feature type="binding site" evidence="6">
    <location>
        <position position="108"/>
    </location>
    <ligand>
        <name>(6R)-10-formyltetrahydrofolate</name>
        <dbReference type="ChEBI" id="CHEBI:195366"/>
    </ligand>
</feature>
<keyword evidence="9" id="KW-1185">Reference proteome</keyword>
<name>A0A318EKL7_9GAMM</name>
<dbReference type="InterPro" id="IPR002376">
    <property type="entry name" value="Formyl_transf_N"/>
</dbReference>
<evidence type="ECO:0000256" key="2">
    <source>
        <dbReference type="ARBA" id="ARBA00022679"/>
    </source>
</evidence>
<comment type="function">
    <text evidence="6">Catalyzes the transfer of a formyl group from 10-formyltetrahydrofolate to 5-phospho-ribosyl-glycinamide (GAR), producing 5-phospho-ribosyl-N-formylglycinamide (FGAR) and tetrahydrofolate.</text>
</comment>
<organism evidence="8 9">
    <name type="scientific">Sinimarinibacterium flocculans</name>
    <dbReference type="NCBI Taxonomy" id="985250"/>
    <lineage>
        <taxon>Bacteria</taxon>
        <taxon>Pseudomonadati</taxon>
        <taxon>Pseudomonadota</taxon>
        <taxon>Gammaproteobacteria</taxon>
        <taxon>Nevskiales</taxon>
        <taxon>Nevskiaceae</taxon>
        <taxon>Sinimarinibacterium</taxon>
    </lineage>
</organism>
<evidence type="ECO:0000256" key="6">
    <source>
        <dbReference type="HAMAP-Rule" id="MF_01930"/>
    </source>
</evidence>
<evidence type="ECO:0000256" key="4">
    <source>
        <dbReference type="ARBA" id="ARBA00038440"/>
    </source>
</evidence>
<dbReference type="InterPro" id="IPR004607">
    <property type="entry name" value="GART"/>
</dbReference>
<dbReference type="RefSeq" id="WP_110263555.1">
    <property type="nucleotide sequence ID" value="NZ_CAKZQT010000007.1"/>
</dbReference>
<keyword evidence="2 6" id="KW-0808">Transferase</keyword>
<dbReference type="GO" id="GO:0004644">
    <property type="term" value="F:phosphoribosylglycinamide formyltransferase activity"/>
    <property type="evidence" value="ECO:0007669"/>
    <property type="project" value="UniProtKB-UniRule"/>
</dbReference>
<dbReference type="EC" id="2.1.2.2" evidence="6"/>
<dbReference type="SUPFAM" id="SSF53328">
    <property type="entry name" value="Formyltransferase"/>
    <property type="match status" value="1"/>
</dbReference>
<comment type="caution">
    <text evidence="6">Lacks conserved residue(s) required for the propagation of feature annotation.</text>
</comment>
<comment type="catalytic activity">
    <reaction evidence="5 6">
        <text>N(1)-(5-phospho-beta-D-ribosyl)glycinamide + (6R)-10-formyltetrahydrofolate = N(2)-formyl-N(1)-(5-phospho-beta-D-ribosyl)glycinamide + (6S)-5,6,7,8-tetrahydrofolate + H(+)</text>
        <dbReference type="Rhea" id="RHEA:15053"/>
        <dbReference type="ChEBI" id="CHEBI:15378"/>
        <dbReference type="ChEBI" id="CHEBI:57453"/>
        <dbReference type="ChEBI" id="CHEBI:143788"/>
        <dbReference type="ChEBI" id="CHEBI:147286"/>
        <dbReference type="ChEBI" id="CHEBI:195366"/>
        <dbReference type="EC" id="2.1.2.2"/>
    </reaction>
</comment>
<comment type="pathway">
    <text evidence="1 6">Purine metabolism; IMP biosynthesis via de novo pathway; N(2)-formyl-N(1)-(5-phospho-D-ribosyl)glycinamide from N(1)-(5-phospho-D-ribosyl)glycinamide (10-formyl THF route): step 1/1.</text>
</comment>
<evidence type="ECO:0000259" key="7">
    <source>
        <dbReference type="Pfam" id="PF00551"/>
    </source>
</evidence>
<dbReference type="HAMAP" id="MF_01930">
    <property type="entry name" value="PurN"/>
    <property type="match status" value="1"/>
</dbReference>
<dbReference type="AlphaFoldDB" id="A0A318EKL7"/>
<dbReference type="InterPro" id="IPR036477">
    <property type="entry name" value="Formyl_transf_N_sf"/>
</dbReference>
<feature type="active site" description="Proton donor" evidence="6">
    <location>
        <position position="110"/>
    </location>
</feature>
<feature type="binding site" evidence="6">
    <location>
        <begin position="91"/>
        <end position="94"/>
    </location>
    <ligand>
        <name>(6R)-10-formyltetrahydrofolate</name>
        <dbReference type="ChEBI" id="CHEBI:195366"/>
    </ligand>
</feature>
<dbReference type="Proteomes" id="UP000248330">
    <property type="component" value="Unassembled WGS sequence"/>
</dbReference>
<evidence type="ECO:0000256" key="1">
    <source>
        <dbReference type="ARBA" id="ARBA00005054"/>
    </source>
</evidence>
<accession>A0A318EKL7</accession>
<dbReference type="EMBL" id="QICN01000001">
    <property type="protein sequence ID" value="PXV71442.1"/>
    <property type="molecule type" value="Genomic_DNA"/>
</dbReference>
<evidence type="ECO:0000313" key="9">
    <source>
        <dbReference type="Proteomes" id="UP000248330"/>
    </source>
</evidence>
<keyword evidence="3 6" id="KW-0658">Purine biosynthesis</keyword>
<feature type="site" description="Raises pKa of active site His" evidence="6">
    <location>
        <position position="146"/>
    </location>
</feature>
<dbReference type="NCBIfam" id="TIGR00639">
    <property type="entry name" value="PurN"/>
    <property type="match status" value="1"/>
</dbReference>
<dbReference type="PANTHER" id="PTHR43369:SF2">
    <property type="entry name" value="PHOSPHORIBOSYLGLYCINAMIDE FORMYLTRANSFERASE"/>
    <property type="match status" value="1"/>
</dbReference>
<dbReference type="UniPathway" id="UPA00074">
    <property type="reaction ID" value="UER00126"/>
</dbReference>
<dbReference type="InterPro" id="IPR001555">
    <property type="entry name" value="GART_AS"/>
</dbReference>
<dbReference type="GO" id="GO:0006189">
    <property type="term" value="P:'de novo' IMP biosynthetic process"/>
    <property type="evidence" value="ECO:0007669"/>
    <property type="project" value="UniProtKB-UniRule"/>
</dbReference>
<comment type="similarity">
    <text evidence="4 6">Belongs to the GART family.</text>
</comment>
<dbReference type="PANTHER" id="PTHR43369">
    <property type="entry name" value="PHOSPHORIBOSYLGLYCINAMIDE FORMYLTRANSFERASE"/>
    <property type="match status" value="1"/>
</dbReference>
<feature type="binding site" evidence="6">
    <location>
        <position position="66"/>
    </location>
    <ligand>
        <name>(6R)-10-formyltetrahydrofolate</name>
        <dbReference type="ChEBI" id="CHEBI:195366"/>
    </ligand>
</feature>
<dbReference type="OrthoDB" id="9806170at2"/>
<proteinExistence type="inferred from homology"/>
<dbReference type="PROSITE" id="PS00373">
    <property type="entry name" value="GART"/>
    <property type="match status" value="1"/>
</dbReference>
<dbReference type="Pfam" id="PF00551">
    <property type="entry name" value="Formyl_trans_N"/>
    <property type="match status" value="1"/>
</dbReference>
<dbReference type="Gene3D" id="3.40.50.170">
    <property type="entry name" value="Formyl transferase, N-terminal domain"/>
    <property type="match status" value="1"/>
</dbReference>
<evidence type="ECO:0000256" key="5">
    <source>
        <dbReference type="ARBA" id="ARBA00047664"/>
    </source>
</evidence>
<reference evidence="8 9" key="1">
    <citation type="submission" date="2018-04" db="EMBL/GenBank/DDBJ databases">
        <title>Genomic Encyclopedia of Type Strains, Phase IV (KMG-IV): sequencing the most valuable type-strain genomes for metagenomic binning, comparative biology and taxonomic classification.</title>
        <authorList>
            <person name="Goeker M."/>
        </authorList>
    </citation>
    <scope>NUCLEOTIDE SEQUENCE [LARGE SCALE GENOMIC DNA]</scope>
    <source>
        <strain evidence="8 9">DSM 104150</strain>
    </source>
</reference>
<evidence type="ECO:0000313" key="8">
    <source>
        <dbReference type="EMBL" id="PXV71442.1"/>
    </source>
</evidence>
<sequence length="220" mass="24037">MAARIAVLISGRGRNLQAIAAACADGRIDGRITTVISSRADAAGLDFARAHGLETQVLASREWPERAAYDTALAQRIDERQPDLVVLAGFMRILTPGFVEHYRGRLLNVHPSLLPRHRGLDTHRRVLEAGDECHGASVHFVTAELDGGPVIVQGQLTVRAQDTPETLAERVMNDIELKIYPQAVAWLARGELALHDGEVRFRGAPLDAPLTMDALEDGFR</sequence>
<protein>
    <recommendedName>
        <fullName evidence="6">Phosphoribosylglycinamide formyltransferase</fullName>
        <ecNumber evidence="6">2.1.2.2</ecNumber>
    </recommendedName>
    <alternativeName>
        <fullName evidence="6">5'-phosphoribosylglycinamide transformylase</fullName>
    </alternativeName>
    <alternativeName>
        <fullName evidence="6">GAR transformylase</fullName>
        <shortName evidence="6">GART</shortName>
    </alternativeName>
</protein>
<evidence type="ECO:0000256" key="3">
    <source>
        <dbReference type="ARBA" id="ARBA00022755"/>
    </source>
</evidence>